<protein>
    <submittedName>
        <fullName evidence="1">Uncharacterized protein</fullName>
    </submittedName>
</protein>
<dbReference type="Proteomes" id="UP000830395">
    <property type="component" value="Chromosome 2"/>
</dbReference>
<name>A0ACC5Y1Q8_9TELE</name>
<keyword evidence="2" id="KW-1185">Reference proteome</keyword>
<reference evidence="1" key="1">
    <citation type="submission" date="2020-02" db="EMBL/GenBank/DDBJ databases">
        <title>Genome sequencing of the panga catfish, Pangasius djambal.</title>
        <authorList>
            <person name="Wen M."/>
            <person name="Zahm M."/>
            <person name="Roques C."/>
            <person name="Cabau C."/>
            <person name="Klopp C."/>
            <person name="Donnadieu C."/>
            <person name="Jouanno E."/>
            <person name="Avarre J.-C."/>
            <person name="Campet M."/>
            <person name="Ha T."/>
            <person name="Dugue R."/>
            <person name="Lampietro C."/>
            <person name="Louis A."/>
            <person name="Herpin A."/>
            <person name="Echchiki A."/>
            <person name="Berthelot C."/>
            <person name="Parey E."/>
            <person name="Roest-Crollius H."/>
            <person name="Braasch I."/>
            <person name="Postlethwait J.H."/>
            <person name="Bobe J."/>
            <person name="Montfort J."/>
            <person name="Bouchez O."/>
            <person name="Begum T."/>
            <person name="Schartl M."/>
            <person name="Gustiano R."/>
            <person name="Guiguen Y."/>
        </authorList>
    </citation>
    <scope>NUCLEOTIDE SEQUENCE</scope>
    <source>
        <strain evidence="1">Pdj_M5554</strain>
    </source>
</reference>
<sequence>MMKGVCGIIVILLFSTAVWGKKMRWCIVSEPERRKCADLAKALGAAFPPAATLYSQLSCVRAFSTADCLSKIRDNKADLVTLDAGEVYSAVKQFGLAAVAKEIYSGGTCILAVAVVRNTSSVDIRSLKGTTSCHSGARWTSGWNLPLGQLLSHNLLPWAEGQPLSQAVSAFFNASCVPGAGTMAFSSLCSRCQGQRSYVPQRNFYCETSHNEPFYHNQGALRCLKSGAGDVAFVDHTALDSIDDSVKDEYRLLCTDGTRAPLSSFRKCNFGRGPGGAVVTRINNQNLARKFLSAIQTAFGWKGRENHRFQLFDSSAYGVADLLFRDVTDKLSILQQGIDISQVLGLDYVALLKGLRHEGSSLEDSVVRWCCISHAEQEKCEQWALSIKSDPLVCVSASSMSDCIEKIKRDKVDAVSLDATHAFIAGKCGLVPVVTEYYGHKCEFTGGEPLEAKDLLPVYGVAVARRSSKSVYIGNLGDRRSCHGLVYSPAGWVLPVQHSLSSEHNNSIPCEPNKVYSEVFWKGCMPGTEGNLCKVCVGGTEEAATKRCSKNHNERYYGNMGALSSGWAKGWVARDFELLCVDGQRASLTEWKNCNLGAIPPNTVMTRPVMAARISDFLMESQETHPDSEFHLFESQQYGESDLLFKDATQCLVHTSQMDYRTILGEDFFSQVESIFNCTHSDILQFCNQDVCSIF</sequence>
<gene>
    <name evidence="1" type="ORF">PDJAM_G00108140</name>
</gene>
<accession>A0ACC5Y1Q8</accession>
<evidence type="ECO:0000313" key="1">
    <source>
        <dbReference type="EMBL" id="MCJ8729567.1"/>
    </source>
</evidence>
<dbReference type="EMBL" id="CM040976">
    <property type="protein sequence ID" value="MCJ8729567.1"/>
    <property type="molecule type" value="Genomic_DNA"/>
</dbReference>
<comment type="caution">
    <text evidence="1">The sequence shown here is derived from an EMBL/GenBank/DDBJ whole genome shotgun (WGS) entry which is preliminary data.</text>
</comment>
<organism evidence="1 2">
    <name type="scientific">Pangasius djambal</name>
    <dbReference type="NCBI Taxonomy" id="1691987"/>
    <lineage>
        <taxon>Eukaryota</taxon>
        <taxon>Metazoa</taxon>
        <taxon>Chordata</taxon>
        <taxon>Craniata</taxon>
        <taxon>Vertebrata</taxon>
        <taxon>Euteleostomi</taxon>
        <taxon>Actinopterygii</taxon>
        <taxon>Neopterygii</taxon>
        <taxon>Teleostei</taxon>
        <taxon>Ostariophysi</taxon>
        <taxon>Siluriformes</taxon>
        <taxon>Pangasiidae</taxon>
        <taxon>Pangasius</taxon>
    </lineage>
</organism>
<proteinExistence type="predicted"/>
<evidence type="ECO:0000313" key="2">
    <source>
        <dbReference type="Proteomes" id="UP000830395"/>
    </source>
</evidence>